<dbReference type="SUPFAM" id="SSF53383">
    <property type="entry name" value="PLP-dependent transferases"/>
    <property type="match status" value="1"/>
</dbReference>
<dbReference type="InterPro" id="IPR015424">
    <property type="entry name" value="PyrdxlP-dep_Trfase"/>
</dbReference>
<sequence length="341" mass="36704">MIPTHLWHSETTYLNTASFGLPPDPTYEALQQAQEDWRHGRVSWEHWTAVTDRARAEFATLTRAHPDSVVVGATVSGLISHVATAIPDGSRVLAPEPEFTSLLFPFLSQADRGVTVEVVPLDRLAEAIDATTDVVAVSAVQSSTGEVAALDDIAAAAAHHGALTVIDATHAIGWLPLDATRFDAVACAAYKWLMSPRGTAFMVLKDELADRLTPNQAGWYAAANPLTDQFGLPLRLAQSARRFDTSPAWFSWVGTEPSLRLINEIGVETIHEHDLKLANRFLAGLGEEPSNSAIVTSAIEDAPEKLARAGIMAAARAGRLRASFHLYNTEADVDAALDALT</sequence>
<dbReference type="Pfam" id="PF00266">
    <property type="entry name" value="Aminotran_5"/>
    <property type="match status" value="1"/>
</dbReference>
<dbReference type="PANTHER" id="PTHR43586:SF21">
    <property type="entry name" value="PYRIDOXAL PHOSPHATE (PLP)-DEPENDENT ASPARTATE AMINOTRANSFERASE SUPERFAMILY"/>
    <property type="match status" value="1"/>
</dbReference>
<comment type="caution">
    <text evidence="2">The sequence shown here is derived from an EMBL/GenBank/DDBJ whole genome shotgun (WGS) entry which is preliminary data.</text>
</comment>
<keyword evidence="3" id="KW-1185">Reference proteome</keyword>
<proteinExistence type="predicted"/>
<dbReference type="PANTHER" id="PTHR43586">
    <property type="entry name" value="CYSTEINE DESULFURASE"/>
    <property type="match status" value="1"/>
</dbReference>
<dbReference type="Gene3D" id="3.40.640.10">
    <property type="entry name" value="Type I PLP-dependent aspartate aminotransferase-like (Major domain)"/>
    <property type="match status" value="1"/>
</dbReference>
<gene>
    <name evidence="2" type="ORF">C8N24_6025</name>
</gene>
<dbReference type="EMBL" id="RBIL01000002">
    <property type="protein sequence ID" value="RKQ87989.1"/>
    <property type="molecule type" value="Genomic_DNA"/>
</dbReference>
<keyword evidence="2" id="KW-0456">Lyase</keyword>
<evidence type="ECO:0000259" key="1">
    <source>
        <dbReference type="Pfam" id="PF00266"/>
    </source>
</evidence>
<protein>
    <submittedName>
        <fullName evidence="2">Selenocysteine lyase/cysteine desulfurase</fullName>
    </submittedName>
</protein>
<dbReference type="Proteomes" id="UP000278962">
    <property type="component" value="Unassembled WGS sequence"/>
</dbReference>
<feature type="domain" description="Aminotransferase class V" evidence="1">
    <location>
        <begin position="47"/>
        <end position="295"/>
    </location>
</feature>
<dbReference type="OrthoDB" id="250246at2"/>
<dbReference type="InterPro" id="IPR015421">
    <property type="entry name" value="PyrdxlP-dep_Trfase_major"/>
</dbReference>
<evidence type="ECO:0000313" key="3">
    <source>
        <dbReference type="Proteomes" id="UP000278962"/>
    </source>
</evidence>
<dbReference type="AlphaFoldDB" id="A0A660L530"/>
<organism evidence="2 3">
    <name type="scientific">Solirubrobacter pauli</name>
    <dbReference type="NCBI Taxonomy" id="166793"/>
    <lineage>
        <taxon>Bacteria</taxon>
        <taxon>Bacillati</taxon>
        <taxon>Actinomycetota</taxon>
        <taxon>Thermoleophilia</taxon>
        <taxon>Solirubrobacterales</taxon>
        <taxon>Solirubrobacteraceae</taxon>
        <taxon>Solirubrobacter</taxon>
    </lineage>
</organism>
<name>A0A660L530_9ACTN</name>
<dbReference type="InterPro" id="IPR015422">
    <property type="entry name" value="PyrdxlP-dep_Trfase_small"/>
</dbReference>
<dbReference type="RefSeq" id="WP_121257104.1">
    <property type="nucleotide sequence ID" value="NZ_RBIL01000002.1"/>
</dbReference>
<accession>A0A660L530</accession>
<evidence type="ECO:0000313" key="2">
    <source>
        <dbReference type="EMBL" id="RKQ87989.1"/>
    </source>
</evidence>
<dbReference type="InterPro" id="IPR000192">
    <property type="entry name" value="Aminotrans_V_dom"/>
</dbReference>
<reference evidence="2 3" key="1">
    <citation type="submission" date="2018-10" db="EMBL/GenBank/DDBJ databases">
        <title>Genomic Encyclopedia of Archaeal and Bacterial Type Strains, Phase II (KMG-II): from individual species to whole genera.</title>
        <authorList>
            <person name="Goeker M."/>
        </authorList>
    </citation>
    <scope>NUCLEOTIDE SEQUENCE [LARGE SCALE GENOMIC DNA]</scope>
    <source>
        <strain evidence="2 3">DSM 14954</strain>
    </source>
</reference>
<dbReference type="GO" id="GO:0016829">
    <property type="term" value="F:lyase activity"/>
    <property type="evidence" value="ECO:0007669"/>
    <property type="project" value="UniProtKB-KW"/>
</dbReference>
<dbReference type="Gene3D" id="3.90.1150.10">
    <property type="entry name" value="Aspartate Aminotransferase, domain 1"/>
    <property type="match status" value="1"/>
</dbReference>